<reference evidence="2" key="1">
    <citation type="submission" date="2012-05" db="EMBL/GenBank/DDBJ databases">
        <authorList>
            <person name="Krishnakumar V."/>
            <person name="Cheung F."/>
            <person name="Xiao Y."/>
            <person name="Chan A."/>
            <person name="Moskal W.A."/>
            <person name="Town C.D."/>
        </authorList>
    </citation>
    <scope>NUCLEOTIDE SEQUENCE</scope>
</reference>
<feature type="transmembrane region" description="Helical" evidence="1">
    <location>
        <begin position="7"/>
        <end position="28"/>
    </location>
</feature>
<evidence type="ECO:0000313" key="2">
    <source>
        <dbReference type="EMBL" id="AFK49100.1"/>
    </source>
</evidence>
<proteinExistence type="evidence at transcript level"/>
<protein>
    <submittedName>
        <fullName evidence="2">Uncharacterized protein</fullName>
    </submittedName>
</protein>
<evidence type="ECO:0000256" key="1">
    <source>
        <dbReference type="SAM" id="Phobius"/>
    </source>
</evidence>
<keyword evidence="1" id="KW-1133">Transmembrane helix</keyword>
<organism evidence="2">
    <name type="scientific">Lotus japonicus</name>
    <name type="common">Lotus corniculatus var. japonicus</name>
    <dbReference type="NCBI Taxonomy" id="34305"/>
    <lineage>
        <taxon>Eukaryota</taxon>
        <taxon>Viridiplantae</taxon>
        <taxon>Streptophyta</taxon>
        <taxon>Embryophyta</taxon>
        <taxon>Tracheophyta</taxon>
        <taxon>Spermatophyta</taxon>
        <taxon>Magnoliopsida</taxon>
        <taxon>eudicotyledons</taxon>
        <taxon>Gunneridae</taxon>
        <taxon>Pentapetalae</taxon>
        <taxon>rosids</taxon>
        <taxon>fabids</taxon>
        <taxon>Fabales</taxon>
        <taxon>Fabaceae</taxon>
        <taxon>Papilionoideae</taxon>
        <taxon>50 kb inversion clade</taxon>
        <taxon>NPAAA clade</taxon>
        <taxon>Hologalegina</taxon>
        <taxon>robinioid clade</taxon>
        <taxon>Loteae</taxon>
        <taxon>Lotus</taxon>
    </lineage>
</organism>
<accession>I3T9A8</accession>
<keyword evidence="1" id="KW-0472">Membrane</keyword>
<dbReference type="EMBL" id="BT149306">
    <property type="protein sequence ID" value="AFK49100.1"/>
    <property type="molecule type" value="mRNA"/>
</dbReference>
<dbReference type="AlphaFoldDB" id="I3T9A8"/>
<keyword evidence="1" id="KW-0812">Transmembrane</keyword>
<name>I3T9A8_LOTJA</name>
<sequence length="30" mass="3370">MSCVQTECVVCSFWVGWCICCIICFFNASS</sequence>